<reference evidence="2" key="1">
    <citation type="submission" date="2019-04" db="EMBL/GenBank/DDBJ databases">
        <title>Friends and foes A comparative genomics studyof 23 Aspergillus species from section Flavi.</title>
        <authorList>
            <consortium name="DOE Joint Genome Institute"/>
            <person name="Kjaerbolling I."/>
            <person name="Vesth T."/>
            <person name="Frisvad J.C."/>
            <person name="Nybo J.L."/>
            <person name="Theobald S."/>
            <person name="Kildgaard S."/>
            <person name="Isbrandt T."/>
            <person name="Kuo A."/>
            <person name="Sato A."/>
            <person name="Lyhne E.K."/>
            <person name="Kogle M.E."/>
            <person name="Wiebenga A."/>
            <person name="Kun R.S."/>
            <person name="Lubbers R.J."/>
            <person name="Makela M.R."/>
            <person name="Barry K."/>
            <person name="Chovatia M."/>
            <person name="Clum A."/>
            <person name="Daum C."/>
            <person name="Haridas S."/>
            <person name="He G."/>
            <person name="LaButti K."/>
            <person name="Lipzen A."/>
            <person name="Mondo S."/>
            <person name="Riley R."/>
            <person name="Salamov A."/>
            <person name="Simmons B.A."/>
            <person name="Magnuson J.K."/>
            <person name="Henrissat B."/>
            <person name="Mortensen U.H."/>
            <person name="Larsen T.O."/>
            <person name="Devries R.P."/>
            <person name="Grigoriev I.V."/>
            <person name="Machida M."/>
            <person name="Baker S.E."/>
            <person name="Andersen M.R."/>
        </authorList>
    </citation>
    <scope>NUCLEOTIDE SEQUENCE [LARGE SCALE GENOMIC DNA]</scope>
    <source>
        <strain evidence="2">IBT 14317</strain>
    </source>
</reference>
<evidence type="ECO:0008006" key="3">
    <source>
        <dbReference type="Google" id="ProtNLM"/>
    </source>
</evidence>
<keyword evidence="1" id="KW-0812">Transmembrane</keyword>
<dbReference type="EMBL" id="ML735258">
    <property type="protein sequence ID" value="KAE8390090.1"/>
    <property type="molecule type" value="Genomic_DNA"/>
</dbReference>
<evidence type="ECO:0000256" key="1">
    <source>
        <dbReference type="SAM" id="Phobius"/>
    </source>
</evidence>
<name>A0A5N7C7I0_PETAA</name>
<keyword evidence="1" id="KW-1133">Transmembrane helix</keyword>
<feature type="transmembrane region" description="Helical" evidence="1">
    <location>
        <begin position="12"/>
        <end position="30"/>
    </location>
</feature>
<evidence type="ECO:0000313" key="2">
    <source>
        <dbReference type="EMBL" id="KAE8390090.1"/>
    </source>
</evidence>
<dbReference type="Gene3D" id="3.40.50.11350">
    <property type="match status" value="1"/>
</dbReference>
<gene>
    <name evidence="2" type="ORF">BDV23DRAFT_172609</name>
</gene>
<sequence>MYSVIRRKKIQFILVAAFFVIQIFHLRFLLSRRPTSNIHNLKYFTWETPDFAYFNNQFILHLASAVHKPLPSRKLLSPGITCPAIRGVQEAKVIPVTDVFEERGLQTLGYETNLQRWSDPATKAASTQRVSYYTDIVEGPSPIIEAKAITESYWQWSAIRFVLEAFVLPWTSNRWRSAAHRFQLSHPLQQCVDSVLPDIVPNAIALHLRMWPSDLSFGQEDACYHGQVPILRHIFSKCDWSGSYLYDNVIRVQQSESQPVIVATDDRKHPAIIDLVRRLGSRVHFMEMTETCVAAIRDAHPEDEIQWRTATYWPIVEAATMVQAESFVGSFWSTFSQLIAIRRQRVHRTFFVQNRVQEFVWDYRWLLILGLIGILGFFVVRVWRRSRR</sequence>
<accession>A0A5N7C7I0</accession>
<feature type="transmembrane region" description="Helical" evidence="1">
    <location>
        <begin position="363"/>
        <end position="383"/>
    </location>
</feature>
<dbReference type="Proteomes" id="UP000326877">
    <property type="component" value="Unassembled WGS sequence"/>
</dbReference>
<keyword evidence="1" id="KW-0472">Membrane</keyword>
<protein>
    <recommendedName>
        <fullName evidence="3">GDP-fucose protein O-fucosyltransferase-domain-containing protein</fullName>
    </recommendedName>
</protein>
<dbReference type="AlphaFoldDB" id="A0A5N7C7I0"/>
<organism evidence="2">
    <name type="scientific">Petromyces alliaceus</name>
    <name type="common">Aspergillus alliaceus</name>
    <dbReference type="NCBI Taxonomy" id="209559"/>
    <lineage>
        <taxon>Eukaryota</taxon>
        <taxon>Fungi</taxon>
        <taxon>Dikarya</taxon>
        <taxon>Ascomycota</taxon>
        <taxon>Pezizomycotina</taxon>
        <taxon>Eurotiomycetes</taxon>
        <taxon>Eurotiomycetidae</taxon>
        <taxon>Eurotiales</taxon>
        <taxon>Aspergillaceae</taxon>
        <taxon>Aspergillus</taxon>
        <taxon>Aspergillus subgen. Circumdati</taxon>
    </lineage>
</organism>
<proteinExistence type="predicted"/>
<dbReference type="OrthoDB" id="4421178at2759"/>